<dbReference type="Proteomes" id="UP000295252">
    <property type="component" value="Chromosome IV"/>
</dbReference>
<dbReference type="Gene3D" id="3.10.660.10">
    <property type="entry name" value="DPH Zinc finger"/>
    <property type="match status" value="1"/>
</dbReference>
<organism evidence="4 5">
    <name type="scientific">Coffea canephora</name>
    <name type="common">Robusta coffee</name>
    <dbReference type="NCBI Taxonomy" id="49390"/>
    <lineage>
        <taxon>Eukaryota</taxon>
        <taxon>Viridiplantae</taxon>
        <taxon>Streptophyta</taxon>
        <taxon>Embryophyta</taxon>
        <taxon>Tracheophyta</taxon>
        <taxon>Spermatophyta</taxon>
        <taxon>Magnoliopsida</taxon>
        <taxon>eudicotyledons</taxon>
        <taxon>Gunneridae</taxon>
        <taxon>Pentapetalae</taxon>
        <taxon>asterids</taxon>
        <taxon>lamiids</taxon>
        <taxon>Gentianales</taxon>
        <taxon>Rubiaceae</taxon>
        <taxon>Ixoroideae</taxon>
        <taxon>Gardenieae complex</taxon>
        <taxon>Bertiereae - Coffeeae clade</taxon>
        <taxon>Coffeeae</taxon>
        <taxon>Coffea</taxon>
    </lineage>
</organism>
<dbReference type="SUPFAM" id="SSF144217">
    <property type="entry name" value="CSL zinc finger"/>
    <property type="match status" value="1"/>
</dbReference>
<keyword evidence="1" id="KW-0479">Metal-binding</keyword>
<keyword evidence="2" id="KW-0408">Iron</keyword>
<evidence type="ECO:0000259" key="3">
    <source>
        <dbReference type="PROSITE" id="PS51074"/>
    </source>
</evidence>
<evidence type="ECO:0000256" key="1">
    <source>
        <dbReference type="ARBA" id="ARBA00022723"/>
    </source>
</evidence>
<sequence>MSYDDAEIEDVEWNEELQAFMYPCPCGGLFRITREELRLGEEIARALAVLFTSPSSIIRKILPIPIARIRMSVFGL</sequence>
<dbReference type="Pfam" id="PF05207">
    <property type="entry name" value="Zn_ribbon_CSL"/>
    <property type="match status" value="1"/>
</dbReference>
<accession>A0A068TME8</accession>
<evidence type="ECO:0000313" key="5">
    <source>
        <dbReference type="Proteomes" id="UP000295252"/>
    </source>
</evidence>
<evidence type="ECO:0000313" key="4">
    <source>
        <dbReference type="EMBL" id="CDO97119.1"/>
    </source>
</evidence>
<dbReference type="EMBL" id="HG739085">
    <property type="protein sequence ID" value="CDO97119.1"/>
    <property type="molecule type" value="Genomic_DNA"/>
</dbReference>
<dbReference type="InterPro" id="IPR036671">
    <property type="entry name" value="DPH_MB_sf"/>
</dbReference>
<evidence type="ECO:0000256" key="2">
    <source>
        <dbReference type="ARBA" id="ARBA00023004"/>
    </source>
</evidence>
<keyword evidence="5" id="KW-1185">Reference proteome</keyword>
<feature type="domain" description="DPH-type MB" evidence="3">
    <location>
        <begin position="2"/>
        <end position="44"/>
    </location>
</feature>
<reference evidence="5" key="1">
    <citation type="journal article" date="2014" name="Science">
        <title>The coffee genome provides insight into the convergent evolution of caffeine biosynthesis.</title>
        <authorList>
            <person name="Denoeud F."/>
            <person name="Carretero-Paulet L."/>
            <person name="Dereeper A."/>
            <person name="Droc G."/>
            <person name="Guyot R."/>
            <person name="Pietrella M."/>
            <person name="Zheng C."/>
            <person name="Alberti A."/>
            <person name="Anthony F."/>
            <person name="Aprea G."/>
            <person name="Aury J.M."/>
            <person name="Bento P."/>
            <person name="Bernard M."/>
            <person name="Bocs S."/>
            <person name="Campa C."/>
            <person name="Cenci A."/>
            <person name="Combes M.C."/>
            <person name="Crouzillat D."/>
            <person name="Da Silva C."/>
            <person name="Daddiego L."/>
            <person name="De Bellis F."/>
            <person name="Dussert S."/>
            <person name="Garsmeur O."/>
            <person name="Gayraud T."/>
            <person name="Guignon V."/>
            <person name="Jahn K."/>
            <person name="Jamilloux V."/>
            <person name="Joet T."/>
            <person name="Labadie K."/>
            <person name="Lan T."/>
            <person name="Leclercq J."/>
            <person name="Lepelley M."/>
            <person name="Leroy T."/>
            <person name="Li L.T."/>
            <person name="Librado P."/>
            <person name="Lopez L."/>
            <person name="Munoz A."/>
            <person name="Noel B."/>
            <person name="Pallavicini A."/>
            <person name="Perrotta G."/>
            <person name="Poncet V."/>
            <person name="Pot D."/>
            <person name="Priyono X."/>
            <person name="Rigoreau M."/>
            <person name="Rouard M."/>
            <person name="Rozas J."/>
            <person name="Tranchant-Dubreuil C."/>
            <person name="VanBuren R."/>
            <person name="Zhang Q."/>
            <person name="Andrade A.C."/>
            <person name="Argout X."/>
            <person name="Bertrand B."/>
            <person name="de Kochko A."/>
            <person name="Graziosi G."/>
            <person name="Henry R.J."/>
            <person name="Jayarama X."/>
            <person name="Ming R."/>
            <person name="Nagai C."/>
            <person name="Rounsley S."/>
            <person name="Sankoff D."/>
            <person name="Giuliano G."/>
            <person name="Albert V.A."/>
            <person name="Wincker P."/>
            <person name="Lashermes P."/>
        </authorList>
    </citation>
    <scope>NUCLEOTIDE SEQUENCE [LARGE SCALE GENOMIC DNA]</scope>
    <source>
        <strain evidence="5">cv. DH200-94</strain>
    </source>
</reference>
<dbReference type="PROSITE" id="PS51074">
    <property type="entry name" value="DPH_MB"/>
    <property type="match status" value="1"/>
</dbReference>
<dbReference type="Gramene" id="CDO97119">
    <property type="protein sequence ID" value="CDO97119"/>
    <property type="gene ID" value="GSCOC_T00014360001"/>
</dbReference>
<protein>
    <recommendedName>
        <fullName evidence="3">DPH-type MB domain-containing protein</fullName>
    </recommendedName>
</protein>
<dbReference type="PhylomeDB" id="A0A068TME8"/>
<proteinExistence type="predicted"/>
<gene>
    <name evidence="4" type="ORF">GSCOC_T00014360001</name>
</gene>
<dbReference type="InParanoid" id="A0A068TME8"/>
<name>A0A068TME8_COFCA</name>
<dbReference type="AlphaFoldDB" id="A0A068TME8"/>
<dbReference type="OrthoDB" id="66964at2759"/>
<dbReference type="GO" id="GO:0046872">
    <property type="term" value="F:metal ion binding"/>
    <property type="evidence" value="ECO:0007669"/>
    <property type="project" value="UniProtKB-KW"/>
</dbReference>
<dbReference type="InterPro" id="IPR007872">
    <property type="entry name" value="DPH_MB_dom"/>
</dbReference>
<dbReference type="STRING" id="49390.A0A068TME8"/>